<evidence type="ECO:0000256" key="2">
    <source>
        <dbReference type="ARBA" id="ARBA00011006"/>
    </source>
</evidence>
<dbReference type="Pfam" id="PF04226">
    <property type="entry name" value="Transgly_assoc"/>
    <property type="match status" value="1"/>
</dbReference>
<protein>
    <submittedName>
        <fullName evidence="8">GlsB/YeaQ/YmgE family stress response membrane protein</fullName>
    </submittedName>
</protein>
<reference evidence="9" key="1">
    <citation type="submission" date="2017-09" db="EMBL/GenBank/DDBJ databases">
        <title>Depth-based differentiation of microbial function through sediment-hosted aquifers and enrichment of novel symbionts in the deep terrestrial subsurface.</title>
        <authorList>
            <person name="Probst A.J."/>
            <person name="Ladd B."/>
            <person name="Jarett J.K."/>
            <person name="Geller-Mcgrath D.E."/>
            <person name="Sieber C.M.K."/>
            <person name="Emerson J.B."/>
            <person name="Anantharaman K."/>
            <person name="Thomas B.C."/>
            <person name="Malmstrom R."/>
            <person name="Stieglmeier M."/>
            <person name="Klingl A."/>
            <person name="Woyke T."/>
            <person name="Ryan C.M."/>
            <person name="Banfield J.F."/>
        </authorList>
    </citation>
    <scope>NUCLEOTIDE SEQUENCE [LARGE SCALE GENOMIC DNA]</scope>
</reference>
<dbReference type="GO" id="GO:0005886">
    <property type="term" value="C:plasma membrane"/>
    <property type="evidence" value="ECO:0007669"/>
    <property type="project" value="UniProtKB-SubCell"/>
</dbReference>
<keyword evidence="3" id="KW-1003">Cell membrane</keyword>
<evidence type="ECO:0000313" key="9">
    <source>
        <dbReference type="Proteomes" id="UP000230731"/>
    </source>
</evidence>
<evidence type="ECO:0000256" key="1">
    <source>
        <dbReference type="ARBA" id="ARBA00004651"/>
    </source>
</evidence>
<dbReference type="PANTHER" id="PTHR33884">
    <property type="entry name" value="UPF0410 PROTEIN YMGE"/>
    <property type="match status" value="1"/>
</dbReference>
<comment type="subcellular location">
    <subcellularLocation>
        <location evidence="1">Cell membrane</location>
        <topology evidence="1">Multi-pass membrane protein</topology>
    </subcellularLocation>
</comment>
<feature type="transmembrane region" description="Helical" evidence="7">
    <location>
        <begin position="47"/>
        <end position="65"/>
    </location>
</feature>
<comment type="caution">
    <text evidence="8">The sequence shown here is derived from an EMBL/GenBank/DDBJ whole genome shotgun (WGS) entry which is preliminary data.</text>
</comment>
<evidence type="ECO:0000256" key="6">
    <source>
        <dbReference type="ARBA" id="ARBA00023136"/>
    </source>
</evidence>
<name>A0A2M6WYU0_9BACT</name>
<keyword evidence="5 7" id="KW-1133">Transmembrane helix</keyword>
<comment type="similarity">
    <text evidence="2">Belongs to the UPF0410 family.</text>
</comment>
<dbReference type="PANTHER" id="PTHR33884:SF3">
    <property type="entry name" value="UPF0410 PROTEIN YMGE"/>
    <property type="match status" value="1"/>
</dbReference>
<gene>
    <name evidence="8" type="ORF">COT71_03260</name>
</gene>
<evidence type="ECO:0000313" key="8">
    <source>
        <dbReference type="EMBL" id="PIT97935.1"/>
    </source>
</evidence>
<evidence type="ECO:0000256" key="5">
    <source>
        <dbReference type="ARBA" id="ARBA00022989"/>
    </source>
</evidence>
<keyword evidence="6 7" id="KW-0472">Membrane</keyword>
<dbReference type="AlphaFoldDB" id="A0A2M6WYU0"/>
<proteinExistence type="inferred from homology"/>
<evidence type="ECO:0000256" key="4">
    <source>
        <dbReference type="ARBA" id="ARBA00022692"/>
    </source>
</evidence>
<dbReference type="Proteomes" id="UP000230731">
    <property type="component" value="Unassembled WGS sequence"/>
</dbReference>
<feature type="transmembrane region" description="Helical" evidence="7">
    <location>
        <begin position="17"/>
        <end position="35"/>
    </location>
</feature>
<dbReference type="EMBL" id="PEZP01000039">
    <property type="protein sequence ID" value="PIT97935.1"/>
    <property type="molecule type" value="Genomic_DNA"/>
</dbReference>
<evidence type="ECO:0000256" key="7">
    <source>
        <dbReference type="SAM" id="Phobius"/>
    </source>
</evidence>
<sequence>MVITNGYAKEVSDIPDFIWFLLIGVVAGWLAGLLMRGRGFGILGDMIIDIVGAVIGGLLFGAFGIGAGGLIGSLIMATIGVMIFLFIASLFQRGTRHPAV</sequence>
<keyword evidence="4 7" id="KW-0812">Transmembrane</keyword>
<evidence type="ECO:0000256" key="3">
    <source>
        <dbReference type="ARBA" id="ARBA00022475"/>
    </source>
</evidence>
<dbReference type="InterPro" id="IPR007341">
    <property type="entry name" value="Transgly_assoc"/>
</dbReference>
<organism evidence="8 9">
    <name type="scientific">Candidatus Andersenbacteria bacterium CG10_big_fil_rev_8_21_14_0_10_54_11</name>
    <dbReference type="NCBI Taxonomy" id="1974485"/>
    <lineage>
        <taxon>Bacteria</taxon>
        <taxon>Candidatus Anderseniibacteriota</taxon>
    </lineage>
</organism>
<feature type="transmembrane region" description="Helical" evidence="7">
    <location>
        <begin position="71"/>
        <end position="91"/>
    </location>
</feature>
<accession>A0A2M6WYU0</accession>